<gene>
    <name evidence="1" type="ORF">CLUMA_CG014801</name>
</gene>
<reference evidence="1 2" key="1">
    <citation type="submission" date="2015-04" db="EMBL/GenBank/DDBJ databases">
        <authorList>
            <person name="Syromyatnikov M.Y."/>
            <person name="Popov V.N."/>
        </authorList>
    </citation>
    <scope>NUCLEOTIDE SEQUENCE [LARGE SCALE GENOMIC DNA]</scope>
</reference>
<dbReference type="Proteomes" id="UP000183832">
    <property type="component" value="Unassembled WGS sequence"/>
</dbReference>
<dbReference type="EMBL" id="CVRI01000055">
    <property type="protein sequence ID" value="CRL01294.1"/>
    <property type="molecule type" value="Genomic_DNA"/>
</dbReference>
<keyword evidence="2" id="KW-1185">Reference proteome</keyword>
<sequence length="70" mass="8157">MPGYSTILLRIKIAQKSDNFLAPIFFSEMLRTLMKMQKTKRHEAAVKLIATTKSNPQKMIDRRKHSHNKS</sequence>
<protein>
    <submittedName>
        <fullName evidence="1">CLUMA_CG014801, isoform A</fullName>
    </submittedName>
</protein>
<dbReference type="AlphaFoldDB" id="A0A1J1IQC0"/>
<name>A0A1J1IQC0_9DIPT</name>
<evidence type="ECO:0000313" key="2">
    <source>
        <dbReference type="Proteomes" id="UP000183832"/>
    </source>
</evidence>
<accession>A0A1J1IQC0</accession>
<proteinExistence type="predicted"/>
<evidence type="ECO:0000313" key="1">
    <source>
        <dbReference type="EMBL" id="CRL01294.1"/>
    </source>
</evidence>
<organism evidence="1 2">
    <name type="scientific">Clunio marinus</name>
    <dbReference type="NCBI Taxonomy" id="568069"/>
    <lineage>
        <taxon>Eukaryota</taxon>
        <taxon>Metazoa</taxon>
        <taxon>Ecdysozoa</taxon>
        <taxon>Arthropoda</taxon>
        <taxon>Hexapoda</taxon>
        <taxon>Insecta</taxon>
        <taxon>Pterygota</taxon>
        <taxon>Neoptera</taxon>
        <taxon>Endopterygota</taxon>
        <taxon>Diptera</taxon>
        <taxon>Nematocera</taxon>
        <taxon>Chironomoidea</taxon>
        <taxon>Chironomidae</taxon>
        <taxon>Clunio</taxon>
    </lineage>
</organism>